<dbReference type="PROSITE" id="PS50109">
    <property type="entry name" value="HIS_KIN"/>
    <property type="match status" value="1"/>
</dbReference>
<dbReference type="SUPFAM" id="SSF55874">
    <property type="entry name" value="ATPase domain of HSP90 chaperone/DNA topoisomerase II/histidine kinase"/>
    <property type="match status" value="1"/>
</dbReference>
<proteinExistence type="predicted"/>
<comment type="catalytic activity">
    <reaction evidence="1">
        <text>ATP + protein L-histidine = ADP + protein N-phospho-L-histidine.</text>
        <dbReference type="EC" id="2.7.13.3"/>
    </reaction>
</comment>
<evidence type="ECO:0000313" key="9">
    <source>
        <dbReference type="EMBL" id="UZD55558.1"/>
    </source>
</evidence>
<dbReference type="InterPro" id="IPR000014">
    <property type="entry name" value="PAS"/>
</dbReference>
<dbReference type="PRINTS" id="PR00344">
    <property type="entry name" value="BCTRLSENSOR"/>
</dbReference>
<keyword evidence="9" id="KW-0067">ATP-binding</keyword>
<dbReference type="SUPFAM" id="SSF52172">
    <property type="entry name" value="CheY-like"/>
    <property type="match status" value="1"/>
</dbReference>
<evidence type="ECO:0000256" key="4">
    <source>
        <dbReference type="PROSITE-ProRule" id="PRU00169"/>
    </source>
</evidence>
<dbReference type="InterPro" id="IPR003661">
    <property type="entry name" value="HisK_dim/P_dom"/>
</dbReference>
<protein>
    <recommendedName>
        <fullName evidence="2">histidine kinase</fullName>
        <ecNumber evidence="2">2.7.13.3</ecNumber>
    </recommendedName>
</protein>
<dbReference type="Pfam" id="PF00072">
    <property type="entry name" value="Response_reg"/>
    <property type="match status" value="1"/>
</dbReference>
<dbReference type="SMART" id="SM00086">
    <property type="entry name" value="PAC"/>
    <property type="match status" value="1"/>
</dbReference>
<dbReference type="Proteomes" id="UP001163266">
    <property type="component" value="Chromosome"/>
</dbReference>
<feature type="domain" description="Response regulatory" evidence="7">
    <location>
        <begin position="566"/>
        <end position="684"/>
    </location>
</feature>
<feature type="region of interest" description="Disordered" evidence="5">
    <location>
        <begin position="1"/>
        <end position="29"/>
    </location>
</feature>
<keyword evidence="10" id="KW-1185">Reference proteome</keyword>
<dbReference type="PANTHER" id="PTHR43547">
    <property type="entry name" value="TWO-COMPONENT HISTIDINE KINASE"/>
    <property type="match status" value="1"/>
</dbReference>
<dbReference type="EC" id="2.7.13.3" evidence="2"/>
<dbReference type="Gene3D" id="3.40.50.2300">
    <property type="match status" value="1"/>
</dbReference>
<evidence type="ECO:0000256" key="2">
    <source>
        <dbReference type="ARBA" id="ARBA00012438"/>
    </source>
</evidence>
<feature type="domain" description="PAC" evidence="8">
    <location>
        <begin position="244"/>
        <end position="296"/>
    </location>
</feature>
<dbReference type="Gene3D" id="3.30.565.10">
    <property type="entry name" value="Histidine kinase-like ATPase, C-terminal domain"/>
    <property type="match status" value="1"/>
</dbReference>
<dbReference type="InterPro" id="IPR000700">
    <property type="entry name" value="PAS-assoc_C"/>
</dbReference>
<dbReference type="InterPro" id="IPR001610">
    <property type="entry name" value="PAC"/>
</dbReference>
<dbReference type="InterPro" id="IPR001789">
    <property type="entry name" value="Sig_transdc_resp-reg_receiver"/>
</dbReference>
<evidence type="ECO:0000259" key="7">
    <source>
        <dbReference type="PROSITE" id="PS50110"/>
    </source>
</evidence>
<dbReference type="CDD" id="cd16922">
    <property type="entry name" value="HATPase_EvgS-ArcB-TorS-like"/>
    <property type="match status" value="1"/>
</dbReference>
<dbReference type="SMART" id="SM00387">
    <property type="entry name" value="HATPase_c"/>
    <property type="match status" value="1"/>
</dbReference>
<reference evidence="9" key="1">
    <citation type="submission" date="2022-10" db="EMBL/GenBank/DDBJ databases">
        <title>Complete genome sequence of Schlegelella aquatica LMG 23380.</title>
        <authorList>
            <person name="Musilova J."/>
            <person name="Kourilova X."/>
            <person name="Bezdicek M."/>
            <person name="Hermankova K."/>
            <person name="Obruca S."/>
            <person name="Sedlar K."/>
        </authorList>
    </citation>
    <scope>NUCLEOTIDE SEQUENCE</scope>
    <source>
        <strain evidence="9">LMG 23380</strain>
    </source>
</reference>
<dbReference type="NCBIfam" id="TIGR00229">
    <property type="entry name" value="sensory_box"/>
    <property type="match status" value="1"/>
</dbReference>
<dbReference type="CDD" id="cd17580">
    <property type="entry name" value="REC_2_DhkD-like"/>
    <property type="match status" value="1"/>
</dbReference>
<keyword evidence="3 4" id="KW-0597">Phosphoprotein</keyword>
<gene>
    <name evidence="9" type="ORF">OMP39_02920</name>
</gene>
<dbReference type="SMART" id="SM00448">
    <property type="entry name" value="REC"/>
    <property type="match status" value="1"/>
</dbReference>
<evidence type="ECO:0000256" key="3">
    <source>
        <dbReference type="ARBA" id="ARBA00022553"/>
    </source>
</evidence>
<feature type="compositionally biased region" description="Low complexity" evidence="5">
    <location>
        <begin position="20"/>
        <end position="29"/>
    </location>
</feature>
<accession>A0ABY6MU69</accession>
<dbReference type="InterPro" id="IPR005467">
    <property type="entry name" value="His_kinase_dom"/>
</dbReference>
<feature type="domain" description="Histidine kinase" evidence="6">
    <location>
        <begin position="321"/>
        <end position="538"/>
    </location>
</feature>
<evidence type="ECO:0000256" key="1">
    <source>
        <dbReference type="ARBA" id="ARBA00000085"/>
    </source>
</evidence>
<dbReference type="SUPFAM" id="SSF47384">
    <property type="entry name" value="Homodimeric domain of signal transducing histidine kinase"/>
    <property type="match status" value="1"/>
</dbReference>
<dbReference type="SMART" id="SM00388">
    <property type="entry name" value="HisKA"/>
    <property type="match status" value="1"/>
</dbReference>
<feature type="modified residue" description="4-aspartylphosphate" evidence="4">
    <location>
        <position position="616"/>
    </location>
</feature>
<evidence type="ECO:0000313" key="10">
    <source>
        <dbReference type="Proteomes" id="UP001163266"/>
    </source>
</evidence>
<dbReference type="PROSITE" id="PS50113">
    <property type="entry name" value="PAC"/>
    <property type="match status" value="1"/>
</dbReference>
<dbReference type="InterPro" id="IPR011006">
    <property type="entry name" value="CheY-like_superfamily"/>
</dbReference>
<dbReference type="SUPFAM" id="SSF55785">
    <property type="entry name" value="PYP-like sensor domain (PAS domain)"/>
    <property type="match status" value="1"/>
</dbReference>
<dbReference type="CDD" id="cd00082">
    <property type="entry name" value="HisKA"/>
    <property type="match status" value="1"/>
</dbReference>
<dbReference type="InterPro" id="IPR013655">
    <property type="entry name" value="PAS_fold_3"/>
</dbReference>
<sequence length="691" mass="75067">MATTPDPSAFVPADSDAGLPRPAAPWHPTAAPALVPEQAPAVLVWAEAGDELPERCAAWTAGAPVAWVRGADELLERLRARPVAVALVPLPMADESFCRQWAQDHPATALVLLADEACQVPEGLSRVACGADDCIARHDEARLQAAVVRGLRQHGVRGAAADTARMAASEQRFRLLADAMPHIVWTSRAEGGCTYLNERWFEYTGMPRPAPGTVLLSWAEYLHPDDHEATFRRWRECLAAGTLFDLEYRLRGADGQYRWFMGRAVPHRDATGRIVQWYGTCTEIEDQKRLAQEREALLAAERAARSEAERAARMKDEFVATLSHELRTPLSAIVGWAAVLRRGVKSPEQMRQAIDTIDRNARLQAQMIDELLDMSRILSGKLRLDVQPLDMVRVIEDAIDTVRPALEAKALRLSTVFGSAGVIQGDPARLQQVVWNLLTNAIKFTPKGGRITVTYRKVGSHVELAVSDTGQGIPPEFLPHVFDRFRQFDASTTRSKGGLGLGLAIVRHLTEMHGGHVHAYSEGEGRGATFTITLPLTAIHPAEAHVSGFGALMPACGEGDLLKGLTVLVVDDEPDARELLRRVLEDEGAAVREAAGCAEALAVLDEEPAVHLIVSDIGMPGEDGYSFMRKVRSSGRPYATVPAAALTALARSEDRRRALMAGFQTHVAKPVDPSELVAVVASLTGRTGLGD</sequence>
<dbReference type="InterPro" id="IPR003594">
    <property type="entry name" value="HATPase_dom"/>
</dbReference>
<name>A0ABY6MU69_9BURK</name>
<evidence type="ECO:0000256" key="5">
    <source>
        <dbReference type="SAM" id="MobiDB-lite"/>
    </source>
</evidence>
<organism evidence="9 10">
    <name type="scientific">Caldimonas aquatica</name>
    <dbReference type="NCBI Taxonomy" id="376175"/>
    <lineage>
        <taxon>Bacteria</taxon>
        <taxon>Pseudomonadati</taxon>
        <taxon>Pseudomonadota</taxon>
        <taxon>Betaproteobacteria</taxon>
        <taxon>Burkholderiales</taxon>
        <taxon>Sphaerotilaceae</taxon>
        <taxon>Caldimonas</taxon>
    </lineage>
</organism>
<dbReference type="InterPro" id="IPR036890">
    <property type="entry name" value="HATPase_C_sf"/>
</dbReference>
<dbReference type="InterPro" id="IPR036097">
    <property type="entry name" value="HisK_dim/P_sf"/>
</dbReference>
<dbReference type="PANTHER" id="PTHR43547:SF2">
    <property type="entry name" value="HYBRID SIGNAL TRANSDUCTION HISTIDINE KINASE C"/>
    <property type="match status" value="1"/>
</dbReference>
<dbReference type="CDD" id="cd00130">
    <property type="entry name" value="PAS"/>
    <property type="match status" value="1"/>
</dbReference>
<dbReference type="PROSITE" id="PS50110">
    <property type="entry name" value="RESPONSE_REGULATORY"/>
    <property type="match status" value="1"/>
</dbReference>
<dbReference type="Pfam" id="PF08447">
    <property type="entry name" value="PAS_3"/>
    <property type="match status" value="1"/>
</dbReference>
<dbReference type="Gene3D" id="1.10.287.130">
    <property type="match status" value="1"/>
</dbReference>
<dbReference type="Gene3D" id="3.30.450.20">
    <property type="entry name" value="PAS domain"/>
    <property type="match status" value="1"/>
</dbReference>
<keyword evidence="9" id="KW-0547">Nucleotide-binding</keyword>
<dbReference type="InterPro" id="IPR035965">
    <property type="entry name" value="PAS-like_dom_sf"/>
</dbReference>
<evidence type="ECO:0000259" key="8">
    <source>
        <dbReference type="PROSITE" id="PS50113"/>
    </source>
</evidence>
<dbReference type="GO" id="GO:0005524">
    <property type="term" value="F:ATP binding"/>
    <property type="evidence" value="ECO:0007669"/>
    <property type="project" value="UniProtKB-KW"/>
</dbReference>
<dbReference type="Pfam" id="PF00512">
    <property type="entry name" value="HisKA"/>
    <property type="match status" value="1"/>
</dbReference>
<evidence type="ECO:0000259" key="6">
    <source>
        <dbReference type="PROSITE" id="PS50109"/>
    </source>
</evidence>
<dbReference type="SMART" id="SM00091">
    <property type="entry name" value="PAS"/>
    <property type="match status" value="1"/>
</dbReference>
<dbReference type="EMBL" id="CP110257">
    <property type="protein sequence ID" value="UZD55558.1"/>
    <property type="molecule type" value="Genomic_DNA"/>
</dbReference>
<dbReference type="RefSeq" id="WP_264893312.1">
    <property type="nucleotide sequence ID" value="NZ_CP110257.1"/>
</dbReference>
<dbReference type="Pfam" id="PF02518">
    <property type="entry name" value="HATPase_c"/>
    <property type="match status" value="1"/>
</dbReference>
<dbReference type="InterPro" id="IPR004358">
    <property type="entry name" value="Sig_transdc_His_kin-like_C"/>
</dbReference>